<dbReference type="Pfam" id="PF00440">
    <property type="entry name" value="TetR_N"/>
    <property type="match status" value="1"/>
</dbReference>
<dbReference type="PANTHER" id="PTHR30055:SF234">
    <property type="entry name" value="HTH-TYPE TRANSCRIPTIONAL REGULATOR BETI"/>
    <property type="match status" value="1"/>
</dbReference>
<dbReference type="PROSITE" id="PS50977">
    <property type="entry name" value="HTH_TETR_2"/>
    <property type="match status" value="1"/>
</dbReference>
<evidence type="ECO:0000256" key="3">
    <source>
        <dbReference type="ARBA" id="ARBA00023125"/>
    </source>
</evidence>
<sequence length="198" mass="21772">MPKQVDHDERRRTIAEAVIELVTTAGVEAASLRTVAAEAGVSMGSVQHYFKTKDEMLLFALEHGNAMLGPRVQRLLAEAGPLSLRETYRLFFTLLLPFDEQSRRGARLWAALIARGCVDGPTHRLASDAYANLTAFVLRELGKVAEAKEIPADLDLPQAARHLVSVVEGLRWPLLFGAFTPEQALAVLDAQLDRIFLG</sequence>
<dbReference type="InterPro" id="IPR001647">
    <property type="entry name" value="HTH_TetR"/>
</dbReference>
<keyword evidence="1" id="KW-0678">Repressor</keyword>
<evidence type="ECO:0000313" key="7">
    <source>
        <dbReference type="EMBL" id="GAA3237280.1"/>
    </source>
</evidence>
<evidence type="ECO:0000259" key="6">
    <source>
        <dbReference type="PROSITE" id="PS50977"/>
    </source>
</evidence>
<keyword evidence="2" id="KW-0805">Transcription regulation</keyword>
<dbReference type="Gene3D" id="1.10.357.10">
    <property type="entry name" value="Tetracycline Repressor, domain 2"/>
    <property type="match status" value="1"/>
</dbReference>
<dbReference type="InterPro" id="IPR009057">
    <property type="entry name" value="Homeodomain-like_sf"/>
</dbReference>
<reference evidence="8" key="1">
    <citation type="journal article" date="2019" name="Int. J. Syst. Evol. Microbiol.">
        <title>The Global Catalogue of Microorganisms (GCM) 10K type strain sequencing project: providing services to taxonomists for standard genome sequencing and annotation.</title>
        <authorList>
            <consortium name="The Broad Institute Genomics Platform"/>
            <consortium name="The Broad Institute Genome Sequencing Center for Infectious Disease"/>
            <person name="Wu L."/>
            <person name="Ma J."/>
        </authorList>
    </citation>
    <scope>NUCLEOTIDE SEQUENCE [LARGE SCALE GENOMIC DNA]</scope>
    <source>
        <strain evidence="8">JCM 9377</strain>
    </source>
</reference>
<dbReference type="RefSeq" id="WP_344837674.1">
    <property type="nucleotide sequence ID" value="NZ_BAAAUV010000032.1"/>
</dbReference>
<comment type="caution">
    <text evidence="7">The sequence shown here is derived from an EMBL/GenBank/DDBJ whole genome shotgun (WGS) entry which is preliminary data.</text>
</comment>
<organism evidence="7 8">
    <name type="scientific">Actinocorallia longicatena</name>
    <dbReference type="NCBI Taxonomy" id="111803"/>
    <lineage>
        <taxon>Bacteria</taxon>
        <taxon>Bacillati</taxon>
        <taxon>Actinomycetota</taxon>
        <taxon>Actinomycetes</taxon>
        <taxon>Streptosporangiales</taxon>
        <taxon>Thermomonosporaceae</taxon>
        <taxon>Actinocorallia</taxon>
    </lineage>
</organism>
<dbReference type="Proteomes" id="UP001501237">
    <property type="component" value="Unassembled WGS sequence"/>
</dbReference>
<proteinExistence type="predicted"/>
<keyword evidence="8" id="KW-1185">Reference proteome</keyword>
<dbReference type="Pfam" id="PF13977">
    <property type="entry name" value="TetR_C_6"/>
    <property type="match status" value="1"/>
</dbReference>
<keyword evidence="4" id="KW-0804">Transcription</keyword>
<evidence type="ECO:0000313" key="8">
    <source>
        <dbReference type="Proteomes" id="UP001501237"/>
    </source>
</evidence>
<dbReference type="InterPro" id="IPR036271">
    <property type="entry name" value="Tet_transcr_reg_TetR-rel_C_sf"/>
</dbReference>
<dbReference type="InterPro" id="IPR050109">
    <property type="entry name" value="HTH-type_TetR-like_transc_reg"/>
</dbReference>
<evidence type="ECO:0000256" key="4">
    <source>
        <dbReference type="ARBA" id="ARBA00023163"/>
    </source>
</evidence>
<feature type="domain" description="HTH tetR-type" evidence="6">
    <location>
        <begin position="8"/>
        <end position="68"/>
    </location>
</feature>
<dbReference type="SUPFAM" id="SSF46689">
    <property type="entry name" value="Homeodomain-like"/>
    <property type="match status" value="1"/>
</dbReference>
<gene>
    <name evidence="7" type="ORF">GCM10010468_72060</name>
</gene>
<dbReference type="PANTHER" id="PTHR30055">
    <property type="entry name" value="HTH-TYPE TRANSCRIPTIONAL REGULATOR RUTR"/>
    <property type="match status" value="1"/>
</dbReference>
<protein>
    <submittedName>
        <fullName evidence="7">TetR/AcrR family transcriptional regulator</fullName>
    </submittedName>
</protein>
<evidence type="ECO:0000256" key="1">
    <source>
        <dbReference type="ARBA" id="ARBA00022491"/>
    </source>
</evidence>
<dbReference type="SUPFAM" id="SSF48498">
    <property type="entry name" value="Tetracyclin repressor-like, C-terminal domain"/>
    <property type="match status" value="1"/>
</dbReference>
<dbReference type="InterPro" id="IPR039538">
    <property type="entry name" value="BetI_C"/>
</dbReference>
<accession>A0ABP6QK65</accession>
<dbReference type="EMBL" id="BAAAUV010000032">
    <property type="protein sequence ID" value="GAA3237280.1"/>
    <property type="molecule type" value="Genomic_DNA"/>
</dbReference>
<keyword evidence="3 5" id="KW-0238">DNA-binding</keyword>
<feature type="DNA-binding region" description="H-T-H motif" evidence="5">
    <location>
        <begin position="31"/>
        <end position="50"/>
    </location>
</feature>
<evidence type="ECO:0000256" key="2">
    <source>
        <dbReference type="ARBA" id="ARBA00023015"/>
    </source>
</evidence>
<name>A0ABP6QK65_9ACTN</name>
<dbReference type="PRINTS" id="PR00455">
    <property type="entry name" value="HTHTETR"/>
</dbReference>
<evidence type="ECO:0000256" key="5">
    <source>
        <dbReference type="PROSITE-ProRule" id="PRU00335"/>
    </source>
</evidence>